<dbReference type="AlphaFoldDB" id="A0A9R1V535"/>
<dbReference type="PANTHER" id="PTHR34427:SF5">
    <property type="entry name" value="DUF4283 DOMAIN-CONTAINING PROTEIN"/>
    <property type="match status" value="1"/>
</dbReference>
<dbReference type="EMBL" id="NBSK02000006">
    <property type="protein sequence ID" value="KAJ0199880.1"/>
    <property type="molecule type" value="Genomic_DNA"/>
</dbReference>
<organism evidence="1 2">
    <name type="scientific">Lactuca sativa</name>
    <name type="common">Garden lettuce</name>
    <dbReference type="NCBI Taxonomy" id="4236"/>
    <lineage>
        <taxon>Eukaryota</taxon>
        <taxon>Viridiplantae</taxon>
        <taxon>Streptophyta</taxon>
        <taxon>Embryophyta</taxon>
        <taxon>Tracheophyta</taxon>
        <taxon>Spermatophyta</taxon>
        <taxon>Magnoliopsida</taxon>
        <taxon>eudicotyledons</taxon>
        <taxon>Gunneridae</taxon>
        <taxon>Pentapetalae</taxon>
        <taxon>asterids</taxon>
        <taxon>campanulids</taxon>
        <taxon>Asterales</taxon>
        <taxon>Asteraceae</taxon>
        <taxon>Cichorioideae</taxon>
        <taxon>Cichorieae</taxon>
        <taxon>Lactucinae</taxon>
        <taxon>Lactuca</taxon>
    </lineage>
</organism>
<reference evidence="1 2" key="1">
    <citation type="journal article" date="2017" name="Nat. Commun.">
        <title>Genome assembly with in vitro proximity ligation data and whole-genome triplication in lettuce.</title>
        <authorList>
            <person name="Reyes-Chin-Wo S."/>
            <person name="Wang Z."/>
            <person name="Yang X."/>
            <person name="Kozik A."/>
            <person name="Arikit S."/>
            <person name="Song C."/>
            <person name="Xia L."/>
            <person name="Froenicke L."/>
            <person name="Lavelle D.O."/>
            <person name="Truco M.J."/>
            <person name="Xia R."/>
            <person name="Zhu S."/>
            <person name="Xu C."/>
            <person name="Xu H."/>
            <person name="Xu X."/>
            <person name="Cox K."/>
            <person name="Korf I."/>
            <person name="Meyers B.C."/>
            <person name="Michelmore R.W."/>
        </authorList>
    </citation>
    <scope>NUCLEOTIDE SEQUENCE [LARGE SCALE GENOMIC DNA]</scope>
    <source>
        <strain evidence="2">cv. Salinas</strain>
        <tissue evidence="1">Seedlings</tissue>
    </source>
</reference>
<evidence type="ECO:0000313" key="1">
    <source>
        <dbReference type="EMBL" id="KAJ0199880.1"/>
    </source>
</evidence>
<comment type="caution">
    <text evidence="1">The sequence shown here is derived from an EMBL/GenBank/DDBJ whole genome shotgun (WGS) entry which is preliminary data.</text>
</comment>
<accession>A0A9R1V535</accession>
<evidence type="ECO:0008006" key="3">
    <source>
        <dbReference type="Google" id="ProtNLM"/>
    </source>
</evidence>
<dbReference type="Proteomes" id="UP000235145">
    <property type="component" value="Unassembled WGS sequence"/>
</dbReference>
<name>A0A9R1V535_LACSA</name>
<protein>
    <recommendedName>
        <fullName evidence="3">DUF4283 domain-containing protein</fullName>
    </recommendedName>
</protein>
<dbReference type="PANTHER" id="PTHR34427">
    <property type="entry name" value="DUF4283 DOMAIN PROTEIN"/>
    <property type="match status" value="1"/>
</dbReference>
<sequence length="220" mass="24852">MISLQRCPRMPKHCYEISGRGGGGGLKMLVEFESESEKNKMLTEGEHIWRPWFKNLYLWRLEENFSKRIASIMISGVPQHTWCEDAFSAIARNWGTMVILDECQTDCLNMSFGRVGILTSHQGLINMNITIVVDNHPNQITIMEDISESTTLSLVLARNEFDFHPSTKWNINDEDFGLIGDDVDDFGEYEVDADGYIDGIPLPAAPPELQAYSTEGESTP</sequence>
<keyword evidence="2" id="KW-1185">Reference proteome</keyword>
<proteinExistence type="predicted"/>
<gene>
    <name evidence="1" type="ORF">LSAT_V11C600329510</name>
</gene>
<evidence type="ECO:0000313" key="2">
    <source>
        <dbReference type="Proteomes" id="UP000235145"/>
    </source>
</evidence>